<dbReference type="InterPro" id="IPR013107">
    <property type="entry name" value="Acyl-CoA_DH_C"/>
</dbReference>
<reference evidence="3 4" key="1">
    <citation type="submission" date="2018-08" db="EMBL/GenBank/DDBJ databases">
        <title>Lysinibacillus sp. YLB-03 draft genome sequence.</title>
        <authorList>
            <person name="Yu L."/>
        </authorList>
    </citation>
    <scope>NUCLEOTIDE SEQUENCE [LARGE SCALE GENOMIC DNA]</scope>
    <source>
        <strain evidence="3 4">YLB-03</strain>
    </source>
</reference>
<proteinExistence type="predicted"/>
<evidence type="ECO:0000313" key="3">
    <source>
        <dbReference type="EMBL" id="RHW37471.1"/>
    </source>
</evidence>
<dbReference type="AlphaFoldDB" id="A0A396S9M6"/>
<comment type="caution">
    <text evidence="3">The sequence shown here is derived from an EMBL/GenBank/DDBJ whole genome shotgun (WGS) entry which is preliminary data.</text>
</comment>
<protein>
    <submittedName>
        <fullName evidence="3">Flavin-dependent monooxygenase</fullName>
    </submittedName>
</protein>
<feature type="domain" description="Acyl-CoA dehydrogenase C-terminal" evidence="2">
    <location>
        <begin position="240"/>
        <end position="360"/>
    </location>
</feature>
<dbReference type="Gene3D" id="1.20.140.10">
    <property type="entry name" value="Butyryl-CoA Dehydrogenase, subunit A, domain 3"/>
    <property type="match status" value="1"/>
</dbReference>
<dbReference type="SUPFAM" id="SSF47203">
    <property type="entry name" value="Acyl-CoA dehydrogenase C-terminal domain-like"/>
    <property type="match status" value="1"/>
</dbReference>
<dbReference type="EMBL" id="QWEI01000003">
    <property type="protein sequence ID" value="RHW37471.1"/>
    <property type="molecule type" value="Genomic_DNA"/>
</dbReference>
<dbReference type="OrthoDB" id="1170793at2"/>
<dbReference type="PIRSF" id="PIRSF016578">
    <property type="entry name" value="HsaA"/>
    <property type="match status" value="1"/>
</dbReference>
<accession>A0A396S9M6</accession>
<sequence length="384" mass="42949">MVDTKNAEIYNALIKSARKIGILAEKEALEADKNAILSENVINLIKEEGIHRLILPESYGHPQIDFKIYTDLIRTVGYYNLSAAWLTYFYSLHNSWTTFLPKHRMDEIINEGGLLADIFAPVGSVEKVEGGYLLSGKWNFVSGINYSSWVAVGAVREVNGVPDRICLCMRVSDLQLVQEWNSIGLRGSGSNTLIADNLFVPEDLVFSHMEVAMGQAFNPTIEEDYLYKYAPFFPAFFVGFPAMSLGAAERVLDEFKERTKKRVRMDGTNEGQSPKSQRVLAELTLKYKAANGLMNEYIQMLESRSNAHHPAEYNAIRVKIVQYCVDIAVKATLTLGASALIKGHPLEMITRDLIAVGAHITSLYEDGIDHYGKTLFDVETFCIG</sequence>
<dbReference type="Gene3D" id="2.40.110.10">
    <property type="entry name" value="Butyryl-CoA Dehydrogenase, subunit A, domain 2"/>
    <property type="match status" value="1"/>
</dbReference>
<keyword evidence="3" id="KW-0503">Monooxygenase</keyword>
<dbReference type="Proteomes" id="UP000265692">
    <property type="component" value="Unassembled WGS sequence"/>
</dbReference>
<dbReference type="PANTHER" id="PTHR48083:SF5">
    <property type="entry name" value="NRGC PROTEIN"/>
    <property type="match status" value="1"/>
</dbReference>
<evidence type="ECO:0000313" key="4">
    <source>
        <dbReference type="Proteomes" id="UP000265692"/>
    </source>
</evidence>
<keyword evidence="1" id="KW-0560">Oxidoreductase</keyword>
<dbReference type="GO" id="GO:0033539">
    <property type="term" value="P:fatty acid beta-oxidation using acyl-CoA dehydrogenase"/>
    <property type="evidence" value="ECO:0007669"/>
    <property type="project" value="TreeGrafter"/>
</dbReference>
<dbReference type="SUPFAM" id="SSF56645">
    <property type="entry name" value="Acyl-CoA dehydrogenase NM domain-like"/>
    <property type="match status" value="1"/>
</dbReference>
<dbReference type="Pfam" id="PF08028">
    <property type="entry name" value="Acyl-CoA_dh_2"/>
    <property type="match status" value="1"/>
</dbReference>
<evidence type="ECO:0000256" key="1">
    <source>
        <dbReference type="ARBA" id="ARBA00023002"/>
    </source>
</evidence>
<evidence type="ECO:0000259" key="2">
    <source>
        <dbReference type="Pfam" id="PF08028"/>
    </source>
</evidence>
<dbReference type="GO" id="GO:0005737">
    <property type="term" value="C:cytoplasm"/>
    <property type="evidence" value="ECO:0007669"/>
    <property type="project" value="TreeGrafter"/>
</dbReference>
<dbReference type="InterPro" id="IPR036250">
    <property type="entry name" value="AcylCo_DH-like_C"/>
</dbReference>
<dbReference type="PANTHER" id="PTHR48083">
    <property type="entry name" value="MEDIUM-CHAIN SPECIFIC ACYL-COA DEHYDROGENASE, MITOCHONDRIAL-RELATED"/>
    <property type="match status" value="1"/>
</dbReference>
<name>A0A396S9M6_9BACL</name>
<keyword evidence="4" id="KW-1185">Reference proteome</keyword>
<dbReference type="InterPro" id="IPR037069">
    <property type="entry name" value="AcylCoA_DH/ox_N_sf"/>
</dbReference>
<dbReference type="InterPro" id="IPR050741">
    <property type="entry name" value="Acyl-CoA_dehydrogenase"/>
</dbReference>
<dbReference type="InterPro" id="IPR009100">
    <property type="entry name" value="AcylCoA_DH/oxidase_NM_dom_sf"/>
</dbReference>
<organism evidence="3 4">
    <name type="scientific">Ureibacillus yapensis</name>
    <dbReference type="NCBI Taxonomy" id="2304605"/>
    <lineage>
        <taxon>Bacteria</taxon>
        <taxon>Bacillati</taxon>
        <taxon>Bacillota</taxon>
        <taxon>Bacilli</taxon>
        <taxon>Bacillales</taxon>
        <taxon>Caryophanaceae</taxon>
        <taxon>Ureibacillus</taxon>
    </lineage>
</organism>
<dbReference type="GO" id="GO:0003995">
    <property type="term" value="F:acyl-CoA dehydrogenase activity"/>
    <property type="evidence" value="ECO:0007669"/>
    <property type="project" value="TreeGrafter"/>
</dbReference>
<dbReference type="RefSeq" id="WP_118875860.1">
    <property type="nucleotide sequence ID" value="NZ_QWEI01000003.1"/>
</dbReference>
<dbReference type="Gene3D" id="1.10.540.10">
    <property type="entry name" value="Acyl-CoA dehydrogenase/oxidase, N-terminal domain"/>
    <property type="match status" value="1"/>
</dbReference>
<gene>
    <name evidence="3" type="ORF">D1B33_07985</name>
</gene>
<dbReference type="GO" id="GO:0004497">
    <property type="term" value="F:monooxygenase activity"/>
    <property type="evidence" value="ECO:0007669"/>
    <property type="project" value="UniProtKB-KW"/>
</dbReference>
<dbReference type="GO" id="GO:0050660">
    <property type="term" value="F:flavin adenine dinucleotide binding"/>
    <property type="evidence" value="ECO:0007669"/>
    <property type="project" value="InterPro"/>
</dbReference>
<dbReference type="InterPro" id="IPR046373">
    <property type="entry name" value="Acyl-CoA_Oxase/DH_mid-dom_sf"/>
</dbReference>